<sequence length="345" mass="41157">MSILTVLNKRMTFHQAINREKVNKTRLLKTIHYSKYINPALSHEVIANKYINHFKLVEYFYKNSNEEIYEYLNDSSIEGDSDQAKIYISFHYGLYRLIPYLLDKAGKKCIIVREDHGTGELNNEFYRHSFIDCRDPGCYLKILNNLKKNINVLLFIDINNIGSDITKSQEIVFLEKNVNILDSIFKFSYKYNYKIAPLMIHYNDEGKIKTNVFRDLERNGEEEFDSYSKRCCQLIYKILEQSVCEDPVQWEQIYQLDTYFSIQNKNKINFLQRKFKLNVDYCTVYREGETYTIYNSLNNQQYAIDKHLYILLMILKTTKLSKQTIVRILNNKDSFAFLKKERIIC</sequence>
<dbReference type="RefSeq" id="WP_062703435.1">
    <property type="nucleotide sequence ID" value="NZ_LJOD01000026.1"/>
</dbReference>
<organism evidence="1 2">
    <name type="scientific">Chryseobacterium indologenes</name>
    <name type="common">Flavobacterium indologenes</name>
    <dbReference type="NCBI Taxonomy" id="253"/>
    <lineage>
        <taxon>Bacteria</taxon>
        <taxon>Pseudomonadati</taxon>
        <taxon>Bacteroidota</taxon>
        <taxon>Flavobacteriia</taxon>
        <taxon>Flavobacteriales</taxon>
        <taxon>Weeksellaceae</taxon>
        <taxon>Chryseobacterium group</taxon>
        <taxon>Chryseobacterium</taxon>
    </lineage>
</organism>
<dbReference type="EMBL" id="LJOD01000026">
    <property type="protein sequence ID" value="KPE49069.1"/>
    <property type="molecule type" value="Genomic_DNA"/>
</dbReference>
<reference evidence="1 2" key="1">
    <citation type="journal article" date="2015" name="Genom Data">
        <title>Draft genome sequence of a multidrug-resistant Chryseobacterium indologenes isolate from Malaysia.</title>
        <authorList>
            <person name="Yu C.Y."/>
            <person name="Ang G.Y."/>
            <person name="Cheng H.J."/>
            <person name="Cheong Y.M."/>
            <person name="Yin W.F."/>
            <person name="Chan K.G."/>
        </authorList>
    </citation>
    <scope>NUCLEOTIDE SEQUENCE [LARGE SCALE GENOMIC DNA]</scope>
    <source>
        <strain evidence="1 2">CI_885</strain>
    </source>
</reference>
<dbReference type="PATRIC" id="fig|253.9.peg.2825"/>
<name>A0A0N0ZVM0_CHRID</name>
<evidence type="ECO:0008006" key="3">
    <source>
        <dbReference type="Google" id="ProtNLM"/>
    </source>
</evidence>
<dbReference type="OrthoDB" id="1373292at2"/>
<gene>
    <name evidence="1" type="ORF">AOB46_21980</name>
</gene>
<evidence type="ECO:0000313" key="1">
    <source>
        <dbReference type="EMBL" id="KPE49069.1"/>
    </source>
</evidence>
<comment type="caution">
    <text evidence="1">The sequence shown here is derived from an EMBL/GenBank/DDBJ whole genome shotgun (WGS) entry which is preliminary data.</text>
</comment>
<evidence type="ECO:0000313" key="2">
    <source>
        <dbReference type="Proteomes" id="UP000037953"/>
    </source>
</evidence>
<dbReference type="AlphaFoldDB" id="A0A0N0ZVM0"/>
<reference evidence="2" key="2">
    <citation type="submission" date="2015-09" db="EMBL/GenBank/DDBJ databases">
        <title>Draft genome sequence of a multidrug-resistant Chryseobacterium indologenes isolate from Malaysia.</title>
        <authorList>
            <person name="Yu C.Y."/>
            <person name="Ang G.Y."/>
            <person name="Chan K.-G."/>
        </authorList>
    </citation>
    <scope>NUCLEOTIDE SEQUENCE [LARGE SCALE GENOMIC DNA]</scope>
    <source>
        <strain evidence="2">CI_885</strain>
    </source>
</reference>
<proteinExistence type="predicted"/>
<protein>
    <recommendedName>
        <fullName evidence="3">Lauroyl/myristoyl acyltransferase</fullName>
    </recommendedName>
</protein>
<accession>A0A0N0ZVM0</accession>
<dbReference type="Proteomes" id="UP000037953">
    <property type="component" value="Unassembled WGS sequence"/>
</dbReference>